<dbReference type="Proteomes" id="UP001145742">
    <property type="component" value="Unassembled WGS sequence"/>
</dbReference>
<keyword evidence="2" id="KW-1185">Reference proteome</keyword>
<evidence type="ECO:0000313" key="2">
    <source>
        <dbReference type="Proteomes" id="UP001145742"/>
    </source>
</evidence>
<proteinExistence type="predicted"/>
<reference evidence="1" key="1">
    <citation type="submission" date="2019-10" db="EMBL/GenBank/DDBJ databases">
        <authorList>
            <person name="Soares A.E.R."/>
            <person name="Aleixo A."/>
            <person name="Schneider P."/>
            <person name="Miyaki C.Y."/>
            <person name="Schneider M.P."/>
            <person name="Mello C."/>
            <person name="Vasconcelos A.T.R."/>
        </authorList>
    </citation>
    <scope>NUCLEOTIDE SEQUENCE</scope>
    <source>
        <tissue evidence="1">Muscle</tissue>
    </source>
</reference>
<comment type="caution">
    <text evidence="1">The sequence shown here is derived from an EMBL/GenBank/DDBJ whole genome shotgun (WGS) entry which is preliminary data.</text>
</comment>
<sequence>MMELGKDLEHKPDEEQLKKMRVFSWEKRRLKGDLITLYNSLKGGCQVRVILLSQASSDGTRGNGLLLHQGRLKGLDSGGVLSVLREPDKPEILLFLAATKYGVKLHVLVSVPGMGGDHWEGLDPVNKNLSTKELPTESVNLGIRPKFDLAGTFFIGGLLLVSKKRKSISSPSLIDRKK</sequence>
<accession>A0ABQ9CNX5</accession>
<name>A0ABQ9CNX5_9PASS</name>
<gene>
    <name evidence="1" type="ORF">WISP_137731</name>
</gene>
<dbReference type="EMBL" id="WHWB01034692">
    <property type="protein sequence ID" value="KAJ7405798.1"/>
    <property type="molecule type" value="Genomic_DNA"/>
</dbReference>
<evidence type="ECO:0000313" key="1">
    <source>
        <dbReference type="EMBL" id="KAJ7405798.1"/>
    </source>
</evidence>
<organism evidence="1 2">
    <name type="scientific">Willisornis vidua</name>
    <name type="common">Xingu scale-backed antbird</name>
    <dbReference type="NCBI Taxonomy" id="1566151"/>
    <lineage>
        <taxon>Eukaryota</taxon>
        <taxon>Metazoa</taxon>
        <taxon>Chordata</taxon>
        <taxon>Craniata</taxon>
        <taxon>Vertebrata</taxon>
        <taxon>Euteleostomi</taxon>
        <taxon>Archelosauria</taxon>
        <taxon>Archosauria</taxon>
        <taxon>Dinosauria</taxon>
        <taxon>Saurischia</taxon>
        <taxon>Theropoda</taxon>
        <taxon>Coelurosauria</taxon>
        <taxon>Aves</taxon>
        <taxon>Neognathae</taxon>
        <taxon>Neoaves</taxon>
        <taxon>Telluraves</taxon>
        <taxon>Australaves</taxon>
        <taxon>Passeriformes</taxon>
        <taxon>Thamnophilidae</taxon>
        <taxon>Willisornis</taxon>
    </lineage>
</organism>
<protein>
    <submittedName>
        <fullName evidence="1">Uncharacterized protein</fullName>
    </submittedName>
</protein>